<dbReference type="RefSeq" id="XP_001213683.1">
    <property type="nucleotide sequence ID" value="XM_001213683.1"/>
</dbReference>
<dbReference type="EMBL" id="CH476599">
    <property type="protein sequence ID" value="EAU34952.1"/>
    <property type="molecule type" value="Genomic_DNA"/>
</dbReference>
<evidence type="ECO:0000313" key="3">
    <source>
        <dbReference type="Proteomes" id="UP000007963"/>
    </source>
</evidence>
<evidence type="ECO:0000313" key="2">
    <source>
        <dbReference type="EMBL" id="EAU34952.1"/>
    </source>
</evidence>
<dbReference type="VEuPathDB" id="FungiDB:ATEG_04505"/>
<proteinExistence type="predicted"/>
<reference evidence="3" key="1">
    <citation type="submission" date="2005-09" db="EMBL/GenBank/DDBJ databases">
        <title>Annotation of the Aspergillus terreus NIH2624 genome.</title>
        <authorList>
            <person name="Birren B.W."/>
            <person name="Lander E.S."/>
            <person name="Galagan J.E."/>
            <person name="Nusbaum C."/>
            <person name="Devon K."/>
            <person name="Henn M."/>
            <person name="Ma L.-J."/>
            <person name="Jaffe D.B."/>
            <person name="Butler J."/>
            <person name="Alvarez P."/>
            <person name="Gnerre S."/>
            <person name="Grabherr M."/>
            <person name="Kleber M."/>
            <person name="Mauceli E.W."/>
            <person name="Brockman W."/>
            <person name="Rounsley S."/>
            <person name="Young S.K."/>
            <person name="LaButti K."/>
            <person name="Pushparaj V."/>
            <person name="DeCaprio D."/>
            <person name="Crawford M."/>
            <person name="Koehrsen M."/>
            <person name="Engels R."/>
            <person name="Montgomery P."/>
            <person name="Pearson M."/>
            <person name="Howarth C."/>
            <person name="Larson L."/>
            <person name="Luoma S."/>
            <person name="White J."/>
            <person name="Alvarado L."/>
            <person name="Kodira C.D."/>
            <person name="Zeng Q."/>
            <person name="Oleary S."/>
            <person name="Yandava C."/>
            <person name="Denning D.W."/>
            <person name="Nierman W.C."/>
            <person name="Milne T."/>
            <person name="Madden K."/>
        </authorList>
    </citation>
    <scope>NUCLEOTIDE SEQUENCE [LARGE SCALE GENOMIC DNA]</scope>
    <source>
        <strain evidence="3">NIH 2624 / FGSC A1156</strain>
    </source>
</reference>
<dbReference type="HOGENOM" id="CLU_2061036_0_0_1"/>
<evidence type="ECO:0000256" key="1">
    <source>
        <dbReference type="SAM" id="MobiDB-lite"/>
    </source>
</evidence>
<dbReference type="AlphaFoldDB" id="Q0CP79"/>
<gene>
    <name evidence="2" type="ORF">ATEG_04505</name>
</gene>
<accession>Q0CP79</accession>
<sequence length="119" mass="12931">MTLVEFMAAGSNYGVCNYLRDTSSRVPFGLALAPVLNGIRNPNRVPIESVHRLNSLRGPWLTAWSKHPPDGWTGKAGDGGRRSNGLEPGLRHPNHGARRSIDFGSRIALSRCWAEAPGT</sequence>
<name>Q0CP79_ASPTN</name>
<protein>
    <submittedName>
        <fullName evidence="2">Uncharacterized protein</fullName>
    </submittedName>
</protein>
<organism evidence="2 3">
    <name type="scientific">Aspergillus terreus (strain NIH 2624 / FGSC A1156)</name>
    <dbReference type="NCBI Taxonomy" id="341663"/>
    <lineage>
        <taxon>Eukaryota</taxon>
        <taxon>Fungi</taxon>
        <taxon>Dikarya</taxon>
        <taxon>Ascomycota</taxon>
        <taxon>Pezizomycotina</taxon>
        <taxon>Eurotiomycetes</taxon>
        <taxon>Eurotiomycetidae</taxon>
        <taxon>Eurotiales</taxon>
        <taxon>Aspergillaceae</taxon>
        <taxon>Aspergillus</taxon>
        <taxon>Aspergillus subgen. Circumdati</taxon>
    </lineage>
</organism>
<dbReference type="GeneID" id="4319904"/>
<dbReference type="Proteomes" id="UP000007963">
    <property type="component" value="Unassembled WGS sequence"/>
</dbReference>
<feature type="region of interest" description="Disordered" evidence="1">
    <location>
        <begin position="67"/>
        <end position="98"/>
    </location>
</feature>